<feature type="chain" id="PRO_5041657197" evidence="1">
    <location>
        <begin position="30"/>
        <end position="101"/>
    </location>
</feature>
<keyword evidence="1" id="KW-0732">Signal</keyword>
<evidence type="ECO:0000313" key="2">
    <source>
        <dbReference type="EMBL" id="KAK3035750.1"/>
    </source>
</evidence>
<evidence type="ECO:0000256" key="1">
    <source>
        <dbReference type="SAM" id="SignalP"/>
    </source>
</evidence>
<reference evidence="2" key="1">
    <citation type="submission" date="2022-12" db="EMBL/GenBank/DDBJ databases">
        <title>Draft genome assemblies for two species of Escallonia (Escalloniales).</title>
        <authorList>
            <person name="Chanderbali A."/>
            <person name="Dervinis C."/>
            <person name="Anghel I."/>
            <person name="Soltis D."/>
            <person name="Soltis P."/>
            <person name="Zapata F."/>
        </authorList>
    </citation>
    <scope>NUCLEOTIDE SEQUENCE</scope>
    <source>
        <strain evidence="2">UCBG64.0493</strain>
        <tissue evidence="2">Leaf</tissue>
    </source>
</reference>
<dbReference type="EMBL" id="JAVXUP010000167">
    <property type="protein sequence ID" value="KAK3035750.1"/>
    <property type="molecule type" value="Genomic_DNA"/>
</dbReference>
<organism evidence="2 3">
    <name type="scientific">Escallonia herrerae</name>
    <dbReference type="NCBI Taxonomy" id="1293975"/>
    <lineage>
        <taxon>Eukaryota</taxon>
        <taxon>Viridiplantae</taxon>
        <taxon>Streptophyta</taxon>
        <taxon>Embryophyta</taxon>
        <taxon>Tracheophyta</taxon>
        <taxon>Spermatophyta</taxon>
        <taxon>Magnoliopsida</taxon>
        <taxon>eudicotyledons</taxon>
        <taxon>Gunneridae</taxon>
        <taxon>Pentapetalae</taxon>
        <taxon>asterids</taxon>
        <taxon>campanulids</taxon>
        <taxon>Escalloniales</taxon>
        <taxon>Escalloniaceae</taxon>
        <taxon>Escallonia</taxon>
    </lineage>
</organism>
<gene>
    <name evidence="2" type="ORF">RJ639_033452</name>
</gene>
<feature type="signal peptide" evidence="1">
    <location>
        <begin position="1"/>
        <end position="29"/>
    </location>
</feature>
<dbReference type="AlphaFoldDB" id="A0AA88XCD6"/>
<accession>A0AA88XCD6</accession>
<protein>
    <submittedName>
        <fullName evidence="2">Uncharacterized protein</fullName>
    </submittedName>
</protein>
<dbReference type="Proteomes" id="UP001188597">
    <property type="component" value="Unassembled WGS sequence"/>
</dbReference>
<evidence type="ECO:0000313" key="3">
    <source>
        <dbReference type="Proteomes" id="UP001188597"/>
    </source>
</evidence>
<keyword evidence="3" id="KW-1185">Reference proteome</keyword>
<comment type="caution">
    <text evidence="2">The sequence shown here is derived from an EMBL/GenBank/DDBJ whole genome shotgun (WGS) entry which is preliminary data.</text>
</comment>
<name>A0AA88XCD6_9ASTE</name>
<proteinExistence type="predicted"/>
<sequence>KKMKIKISLFSLLLLSLLLATSFIQPTMAGSALRFHENLGIALEGARIGAERPEWRTGTRGAPGASPNVLEQSYRPLDMYGLRVLLKCSLEVWELLNKGLL</sequence>
<feature type="non-terminal residue" evidence="2">
    <location>
        <position position="1"/>
    </location>
</feature>